<dbReference type="PANTHER" id="PTHR42735">
    <property type="match status" value="1"/>
</dbReference>
<sequence length="233" mass="26267">GRLSFIGPLFKVELANGSEKLIKDCTTWELLNLKPTTVLDIPKRLYQNYGMTPQFLQTALYDYTIQTVGKDYLEEKFGITKPPLYLVSSSRHYSWPKGCAIVGIGSGNLKLIPVDNDARLDINHLNKILSKCVQNKQAVYAVTVIMGSTDHGACDPLANIIALRERYQRKYGLSFVIHADAAWGGYFRSMLIQPPVGKLSMGRLENHEDDRDTLVPMLALNSYTRKHLDSLKY</sequence>
<proteinExistence type="inferred from homology"/>
<keyword evidence="3 4" id="KW-0456">Lyase</keyword>
<evidence type="ECO:0000256" key="3">
    <source>
        <dbReference type="ARBA" id="ARBA00023239"/>
    </source>
</evidence>
<protein>
    <submittedName>
        <fullName evidence="5">25971_t:CDS:1</fullName>
    </submittedName>
</protein>
<evidence type="ECO:0000256" key="1">
    <source>
        <dbReference type="ARBA" id="ARBA00001933"/>
    </source>
</evidence>
<accession>A0ABN7XHW9</accession>
<dbReference type="Proteomes" id="UP000789901">
    <property type="component" value="Unassembled WGS sequence"/>
</dbReference>
<feature type="non-terminal residue" evidence="5">
    <location>
        <position position="233"/>
    </location>
</feature>
<dbReference type="Pfam" id="PF00282">
    <property type="entry name" value="Pyridoxal_deC"/>
    <property type="match status" value="1"/>
</dbReference>
<gene>
    <name evidence="5" type="ORF">GMARGA_LOCUS43257</name>
</gene>
<dbReference type="InterPro" id="IPR050477">
    <property type="entry name" value="GrpII_AminoAcid_Decarb"/>
</dbReference>
<comment type="similarity">
    <text evidence="4">Belongs to the group II decarboxylase family.</text>
</comment>
<organism evidence="5 6">
    <name type="scientific">Gigaspora margarita</name>
    <dbReference type="NCBI Taxonomy" id="4874"/>
    <lineage>
        <taxon>Eukaryota</taxon>
        <taxon>Fungi</taxon>
        <taxon>Fungi incertae sedis</taxon>
        <taxon>Mucoromycota</taxon>
        <taxon>Glomeromycotina</taxon>
        <taxon>Glomeromycetes</taxon>
        <taxon>Diversisporales</taxon>
        <taxon>Gigasporaceae</taxon>
        <taxon>Gigaspora</taxon>
    </lineage>
</organism>
<dbReference type="InterPro" id="IPR015424">
    <property type="entry name" value="PyrdxlP-dep_Trfase"/>
</dbReference>
<evidence type="ECO:0000313" key="5">
    <source>
        <dbReference type="EMBL" id="CAG8854436.1"/>
    </source>
</evidence>
<dbReference type="SUPFAM" id="SSF53383">
    <property type="entry name" value="PLP-dependent transferases"/>
    <property type="match status" value="1"/>
</dbReference>
<evidence type="ECO:0000256" key="2">
    <source>
        <dbReference type="ARBA" id="ARBA00022898"/>
    </source>
</evidence>
<dbReference type="Gene3D" id="3.40.640.10">
    <property type="entry name" value="Type I PLP-dependent aspartate aminotransferase-like (Major domain)"/>
    <property type="match status" value="1"/>
</dbReference>
<comment type="caution">
    <text evidence="5">The sequence shown here is derived from an EMBL/GenBank/DDBJ whole genome shotgun (WGS) entry which is preliminary data.</text>
</comment>
<keyword evidence="2 4" id="KW-0663">Pyridoxal phosphate</keyword>
<comment type="cofactor">
    <cofactor evidence="1 4">
        <name>pyridoxal 5'-phosphate</name>
        <dbReference type="ChEBI" id="CHEBI:597326"/>
    </cofactor>
</comment>
<reference evidence="5 6" key="1">
    <citation type="submission" date="2021-06" db="EMBL/GenBank/DDBJ databases">
        <authorList>
            <person name="Kallberg Y."/>
            <person name="Tangrot J."/>
            <person name="Rosling A."/>
        </authorList>
    </citation>
    <scope>NUCLEOTIDE SEQUENCE [LARGE SCALE GENOMIC DNA]</scope>
    <source>
        <strain evidence="5 6">120-4 pot B 10/14</strain>
    </source>
</reference>
<feature type="non-terminal residue" evidence="5">
    <location>
        <position position="1"/>
    </location>
</feature>
<dbReference type="InterPro" id="IPR015421">
    <property type="entry name" value="PyrdxlP-dep_Trfase_major"/>
</dbReference>
<keyword evidence="6" id="KW-1185">Reference proteome</keyword>
<dbReference type="PANTHER" id="PTHR42735:SF4">
    <property type="entry name" value="PYRIDOXAL PHOSPHATE-DEPENDENT DECARBOXYLASE FAMILY PROTEIN"/>
    <property type="match status" value="1"/>
</dbReference>
<dbReference type="EMBL" id="CAJVQB010137930">
    <property type="protein sequence ID" value="CAG8854436.1"/>
    <property type="molecule type" value="Genomic_DNA"/>
</dbReference>
<dbReference type="InterPro" id="IPR002129">
    <property type="entry name" value="PyrdxlP-dep_de-COase"/>
</dbReference>
<name>A0ABN7XHW9_GIGMA</name>
<evidence type="ECO:0000313" key="6">
    <source>
        <dbReference type="Proteomes" id="UP000789901"/>
    </source>
</evidence>
<evidence type="ECO:0000256" key="4">
    <source>
        <dbReference type="RuleBase" id="RU000382"/>
    </source>
</evidence>